<dbReference type="NCBIfam" id="TIGR01007">
    <property type="entry name" value="eps_fam"/>
    <property type="match status" value="1"/>
</dbReference>
<evidence type="ECO:0000259" key="7">
    <source>
        <dbReference type="Pfam" id="PF13614"/>
    </source>
</evidence>
<organism evidence="8 9">
    <name type="scientific">Aeromicrobium alkaliterrae</name>
    <dbReference type="NCBI Taxonomy" id="302168"/>
    <lineage>
        <taxon>Bacteria</taxon>
        <taxon>Bacillati</taxon>
        <taxon>Actinomycetota</taxon>
        <taxon>Actinomycetes</taxon>
        <taxon>Propionibacteriales</taxon>
        <taxon>Nocardioidaceae</taxon>
        <taxon>Aeromicrobium</taxon>
    </lineage>
</organism>
<evidence type="ECO:0000256" key="2">
    <source>
        <dbReference type="ARBA" id="ARBA00022741"/>
    </source>
</evidence>
<keyword evidence="2" id="KW-0547">Nucleotide-binding</keyword>
<protein>
    <submittedName>
        <fullName evidence="8">Polysaccharide biosynthesis tyrosine autokinase</fullName>
    </submittedName>
</protein>
<dbReference type="PANTHER" id="PTHR32309">
    <property type="entry name" value="TYROSINE-PROTEIN KINASE"/>
    <property type="match status" value="1"/>
</dbReference>
<keyword evidence="6" id="KW-1133">Transmembrane helix</keyword>
<evidence type="ECO:0000256" key="1">
    <source>
        <dbReference type="ARBA" id="ARBA00022679"/>
    </source>
</evidence>
<dbReference type="InterPro" id="IPR025669">
    <property type="entry name" value="AAA_dom"/>
</dbReference>
<accession>A0ABN2JQR8</accession>
<keyword evidence="6" id="KW-0812">Transmembrane</keyword>
<keyword evidence="3" id="KW-0418">Kinase</keyword>
<dbReference type="InterPro" id="IPR027417">
    <property type="entry name" value="P-loop_NTPase"/>
</dbReference>
<dbReference type="RefSeq" id="WP_344199576.1">
    <property type="nucleotide sequence ID" value="NZ_BAAAME010000003.1"/>
</dbReference>
<evidence type="ECO:0000313" key="9">
    <source>
        <dbReference type="Proteomes" id="UP001501057"/>
    </source>
</evidence>
<dbReference type="InterPro" id="IPR050445">
    <property type="entry name" value="Bact_polysacc_biosynth/exp"/>
</dbReference>
<evidence type="ECO:0000256" key="4">
    <source>
        <dbReference type="ARBA" id="ARBA00022840"/>
    </source>
</evidence>
<dbReference type="Pfam" id="PF13614">
    <property type="entry name" value="AAA_31"/>
    <property type="match status" value="1"/>
</dbReference>
<dbReference type="CDD" id="cd05387">
    <property type="entry name" value="BY-kinase"/>
    <property type="match status" value="1"/>
</dbReference>
<sequence length="440" mass="45907">MRHTLASITRRWPIVAVVTLVGIGLAALAVTFQTPQYTGTAEVLVQQTGADGPASPGARVVASYAATLEGTDLAEGAGVEAPVTAEVRDGSDVVALAVDGDTPEQARNRAEAVVDAFTRWIEDRAGESGLTATVVSSPASSDSPTSPDWALYLLVGAVLGLLVGAVTALARSGAPPGVGTADDAKSLTDAPVLGTVAQDPDMSEHPLLSQLESNHPRRESMRILRTNLQFLDVDSPQQVITITSALPGEGKSTTSSSLAIALAETGRRVLLIDGDLRKPRLDAMFGLERTVGLTTALVGRVSPESAVQPTRTAGLDVLTSGTLPPNPSELLQTEAMLNLVGHLSESYDLVLIDAPPLLAVTDGALLAALSDGALVVVRHGRTRLDELKGAAERLQAVGARVLGTVITMTPRRSTSRYGYGSGYGPEFFARETESGSRRRR</sequence>
<evidence type="ECO:0000256" key="5">
    <source>
        <dbReference type="ARBA" id="ARBA00023137"/>
    </source>
</evidence>
<feature type="transmembrane region" description="Helical" evidence="6">
    <location>
        <begin position="12"/>
        <end position="32"/>
    </location>
</feature>
<dbReference type="Gene3D" id="3.40.50.300">
    <property type="entry name" value="P-loop containing nucleotide triphosphate hydrolases"/>
    <property type="match status" value="1"/>
</dbReference>
<comment type="caution">
    <text evidence="8">The sequence shown here is derived from an EMBL/GenBank/DDBJ whole genome shotgun (WGS) entry which is preliminary data.</text>
</comment>
<dbReference type="SUPFAM" id="SSF52540">
    <property type="entry name" value="P-loop containing nucleoside triphosphate hydrolases"/>
    <property type="match status" value="1"/>
</dbReference>
<keyword evidence="6" id="KW-0472">Membrane</keyword>
<keyword evidence="5" id="KW-0829">Tyrosine-protein kinase</keyword>
<proteinExistence type="predicted"/>
<evidence type="ECO:0000256" key="6">
    <source>
        <dbReference type="SAM" id="Phobius"/>
    </source>
</evidence>
<feature type="domain" description="AAA" evidence="7">
    <location>
        <begin position="238"/>
        <end position="379"/>
    </location>
</feature>
<evidence type="ECO:0000313" key="8">
    <source>
        <dbReference type="EMBL" id="GAA1735767.1"/>
    </source>
</evidence>
<gene>
    <name evidence="8" type="ORF">GCM10009710_15250</name>
</gene>
<keyword evidence="1" id="KW-0808">Transferase</keyword>
<feature type="transmembrane region" description="Helical" evidence="6">
    <location>
        <begin position="149"/>
        <end position="170"/>
    </location>
</feature>
<name>A0ABN2JQR8_9ACTN</name>
<dbReference type="Proteomes" id="UP001501057">
    <property type="component" value="Unassembled WGS sequence"/>
</dbReference>
<dbReference type="InterPro" id="IPR005702">
    <property type="entry name" value="Wzc-like_C"/>
</dbReference>
<keyword evidence="4" id="KW-0067">ATP-binding</keyword>
<dbReference type="PANTHER" id="PTHR32309:SF31">
    <property type="entry name" value="CAPSULAR EXOPOLYSACCHARIDE FAMILY"/>
    <property type="match status" value="1"/>
</dbReference>
<dbReference type="EMBL" id="BAAAME010000003">
    <property type="protein sequence ID" value="GAA1735767.1"/>
    <property type="molecule type" value="Genomic_DNA"/>
</dbReference>
<evidence type="ECO:0000256" key="3">
    <source>
        <dbReference type="ARBA" id="ARBA00022777"/>
    </source>
</evidence>
<reference evidence="8 9" key="1">
    <citation type="journal article" date="2019" name="Int. J. Syst. Evol. Microbiol.">
        <title>The Global Catalogue of Microorganisms (GCM) 10K type strain sequencing project: providing services to taxonomists for standard genome sequencing and annotation.</title>
        <authorList>
            <consortium name="The Broad Institute Genomics Platform"/>
            <consortium name="The Broad Institute Genome Sequencing Center for Infectious Disease"/>
            <person name="Wu L."/>
            <person name="Ma J."/>
        </authorList>
    </citation>
    <scope>NUCLEOTIDE SEQUENCE [LARGE SCALE GENOMIC DNA]</scope>
    <source>
        <strain evidence="8 9">JCM 13518</strain>
    </source>
</reference>
<keyword evidence="9" id="KW-1185">Reference proteome</keyword>